<reference evidence="15" key="1">
    <citation type="journal article" date="2018" name="Nat. Microbiol.">
        <title>Leveraging single-cell genomics to expand the fungal tree of life.</title>
        <authorList>
            <person name="Ahrendt S.R."/>
            <person name="Quandt C.A."/>
            <person name="Ciobanu D."/>
            <person name="Clum A."/>
            <person name="Salamov A."/>
            <person name="Andreopoulos B."/>
            <person name="Cheng J.F."/>
            <person name="Woyke T."/>
            <person name="Pelin A."/>
            <person name="Henrissat B."/>
            <person name="Reynolds N.K."/>
            <person name="Benny G.L."/>
            <person name="Smith M.E."/>
            <person name="James T.Y."/>
            <person name="Grigoriev I.V."/>
        </authorList>
    </citation>
    <scope>NUCLEOTIDE SEQUENCE [LARGE SCALE GENOMIC DNA]</scope>
    <source>
        <strain evidence="15">Benny S71-1</strain>
    </source>
</reference>
<keyword evidence="3 10" id="KW-0813">Transport</keyword>
<dbReference type="GO" id="GO:0006888">
    <property type="term" value="P:endoplasmic reticulum to Golgi vesicle-mediated transport"/>
    <property type="evidence" value="ECO:0007669"/>
    <property type="project" value="TreeGrafter"/>
</dbReference>
<dbReference type="AlphaFoldDB" id="A0A4P9Z102"/>
<dbReference type="CDD" id="cd09254">
    <property type="entry name" value="AP_delta-COPI_MHD"/>
    <property type="match status" value="1"/>
</dbReference>
<dbReference type="InterPro" id="IPR027059">
    <property type="entry name" value="Coatomer_dsu"/>
</dbReference>
<dbReference type="CDD" id="cd14830">
    <property type="entry name" value="Delta_COP_N"/>
    <property type="match status" value="1"/>
</dbReference>
<evidence type="ECO:0000256" key="9">
    <source>
        <dbReference type="ARBA" id="ARBA00023329"/>
    </source>
</evidence>
<evidence type="ECO:0000259" key="13">
    <source>
        <dbReference type="PROSITE" id="PS51072"/>
    </source>
</evidence>
<dbReference type="GO" id="GO:0051645">
    <property type="term" value="P:Golgi localization"/>
    <property type="evidence" value="ECO:0007669"/>
    <property type="project" value="TreeGrafter"/>
</dbReference>
<keyword evidence="5 10" id="KW-0931">ER-Golgi transport</keyword>
<evidence type="ECO:0000313" key="15">
    <source>
        <dbReference type="Proteomes" id="UP000278143"/>
    </source>
</evidence>
<dbReference type="SUPFAM" id="SSF64356">
    <property type="entry name" value="SNARE-like"/>
    <property type="match status" value="1"/>
</dbReference>
<dbReference type="PROSITE" id="PS51072">
    <property type="entry name" value="MHD"/>
    <property type="match status" value="1"/>
</dbReference>
<dbReference type="FunFam" id="3.30.450.60:FF:000003">
    <property type="entry name" value="Coatomer subunit delta"/>
    <property type="match status" value="1"/>
</dbReference>
<dbReference type="InterPro" id="IPR011012">
    <property type="entry name" value="Longin-like_dom_sf"/>
</dbReference>
<dbReference type="Proteomes" id="UP000278143">
    <property type="component" value="Unassembled WGS sequence"/>
</dbReference>
<feature type="domain" description="MHD" evidence="13">
    <location>
        <begin position="93"/>
        <end position="331"/>
    </location>
</feature>
<keyword evidence="6 10" id="KW-0653">Protein transport</keyword>
<keyword evidence="8 10" id="KW-0472">Membrane</keyword>
<dbReference type="GO" id="GO:0006890">
    <property type="term" value="P:retrograde vesicle-mediated transport, Golgi to endoplasmic reticulum"/>
    <property type="evidence" value="ECO:0007669"/>
    <property type="project" value="UniProtKB-UniRule"/>
</dbReference>
<keyword evidence="4 10" id="KW-0963">Cytoplasm</keyword>
<evidence type="ECO:0000256" key="10">
    <source>
        <dbReference type="RuleBase" id="RU364018"/>
    </source>
</evidence>
<evidence type="ECO:0000256" key="1">
    <source>
        <dbReference type="ARBA" id="ARBA00010516"/>
    </source>
</evidence>
<comment type="similarity">
    <text evidence="1 10">Belongs to the adaptor complexes medium subunit family. Delta-COP subfamily.</text>
</comment>
<evidence type="ECO:0000256" key="6">
    <source>
        <dbReference type="ARBA" id="ARBA00022927"/>
    </source>
</evidence>
<dbReference type="Pfam" id="PF00928">
    <property type="entry name" value="Adap_comp_sub"/>
    <property type="match status" value="1"/>
</dbReference>
<gene>
    <name evidence="14" type="ORF">SYNPS1DRAFT_28877</name>
</gene>
<keyword evidence="7 10" id="KW-0333">Golgi apparatus</keyword>
<proteinExistence type="inferred from homology"/>
<dbReference type="EMBL" id="KZ989764">
    <property type="protein sequence ID" value="RKP25391.1"/>
    <property type="molecule type" value="Genomic_DNA"/>
</dbReference>
<evidence type="ECO:0000256" key="2">
    <source>
        <dbReference type="ARBA" id="ARBA00011775"/>
    </source>
</evidence>
<dbReference type="PANTHER" id="PTHR10121:SF0">
    <property type="entry name" value="COATOMER SUBUNIT DELTA"/>
    <property type="match status" value="1"/>
</dbReference>
<dbReference type="GO" id="GO:0030126">
    <property type="term" value="C:COPI vesicle coat"/>
    <property type="evidence" value="ECO:0007669"/>
    <property type="project" value="UniProtKB-UniRule"/>
</dbReference>
<evidence type="ECO:0000256" key="4">
    <source>
        <dbReference type="ARBA" id="ARBA00022490"/>
    </source>
</evidence>
<comment type="subunit">
    <text evidence="2 10">Oligomeric complex that consists of at least the alpha, beta, beta', gamma, delta, epsilon and zeta subunits.</text>
</comment>
<dbReference type="GO" id="GO:0015031">
    <property type="term" value="P:protein transport"/>
    <property type="evidence" value="ECO:0007669"/>
    <property type="project" value="UniProtKB-KW"/>
</dbReference>
<keyword evidence="9 10" id="KW-0968">Cytoplasmic vesicle</keyword>
<keyword evidence="12" id="KW-1133">Transmembrane helix</keyword>
<protein>
    <recommendedName>
        <fullName evidence="10">Coatomer subunit delta</fullName>
    </recommendedName>
</protein>
<sequence>MVADVHRTARAARDAHRHAVLTFSAAAIAVVIVSRQFREMPRTHIEGLLASFPKLIRDQQHTTVETESVRYVYQPIDQLYLVLLTNRQSNILQDLDTLRLLARVVSDQCEQGATAREISSNAFELADAFDEVIGLGYRENVTLQQLHPNMDKKAFAASNTLVLKDPSRPFPVNTPLAVVKWRMSTKDEAAIPLSINCWPSPAGNGACDVNIEYELEMEQLSLTNLLIGIPYPAGATPSISEADGNYEIDDSRGLLLWRVDRVDAEHRSGQLEFSVNRGGDDPDTFFPVQATFSLEHSYARAEVKSIKLVDTEEEIIFSTDTNSTTEEYNIV</sequence>
<keyword evidence="15" id="KW-1185">Reference proteome</keyword>
<dbReference type="OrthoDB" id="10266042at2759"/>
<dbReference type="InterPro" id="IPR036168">
    <property type="entry name" value="AP2_Mu_C_sf"/>
</dbReference>
<evidence type="ECO:0000256" key="7">
    <source>
        <dbReference type="ARBA" id="ARBA00023034"/>
    </source>
</evidence>
<dbReference type="PANTHER" id="PTHR10121">
    <property type="entry name" value="COATOMER SUBUNIT DELTA"/>
    <property type="match status" value="1"/>
</dbReference>
<dbReference type="GO" id="GO:0000139">
    <property type="term" value="C:Golgi membrane"/>
    <property type="evidence" value="ECO:0007669"/>
    <property type="project" value="UniProtKB-SubCell"/>
</dbReference>
<comment type="subcellular location">
    <subcellularLocation>
        <location evidence="10 11">Cytoplasm</location>
    </subcellularLocation>
    <subcellularLocation>
        <location evidence="10 11">Cytoplasmic vesicle</location>
        <location evidence="10 11">COPI-coated vesicle membrane</location>
        <topology evidence="10 11">Peripheral membrane protein</topology>
        <orientation evidence="10 11">Cytoplasmic side</orientation>
    </subcellularLocation>
    <subcellularLocation>
        <location evidence="10 11">Golgi apparatus membrane</location>
        <topology evidence="10 11">Peripheral membrane protein</topology>
        <orientation evidence="10 11">Cytoplasmic side</orientation>
    </subcellularLocation>
</comment>
<keyword evidence="12" id="KW-0812">Transmembrane</keyword>
<name>A0A4P9Z102_9FUNG</name>
<evidence type="ECO:0000256" key="5">
    <source>
        <dbReference type="ARBA" id="ARBA00022892"/>
    </source>
</evidence>
<evidence type="ECO:0000256" key="8">
    <source>
        <dbReference type="ARBA" id="ARBA00023136"/>
    </source>
</evidence>
<dbReference type="InterPro" id="IPR028565">
    <property type="entry name" value="MHD"/>
</dbReference>
<dbReference type="SUPFAM" id="SSF49447">
    <property type="entry name" value="Second domain of Mu2 adaptin subunit (ap50) of ap2 adaptor"/>
    <property type="match status" value="1"/>
</dbReference>
<evidence type="ECO:0000256" key="11">
    <source>
        <dbReference type="RuleBase" id="RU366052"/>
    </source>
</evidence>
<organism evidence="14 15">
    <name type="scientific">Syncephalis pseudoplumigaleata</name>
    <dbReference type="NCBI Taxonomy" id="1712513"/>
    <lineage>
        <taxon>Eukaryota</taxon>
        <taxon>Fungi</taxon>
        <taxon>Fungi incertae sedis</taxon>
        <taxon>Zoopagomycota</taxon>
        <taxon>Zoopagomycotina</taxon>
        <taxon>Zoopagomycetes</taxon>
        <taxon>Zoopagales</taxon>
        <taxon>Piptocephalidaceae</taxon>
        <taxon>Syncephalis</taxon>
    </lineage>
</organism>
<evidence type="ECO:0000256" key="3">
    <source>
        <dbReference type="ARBA" id="ARBA00022448"/>
    </source>
</evidence>
<feature type="transmembrane region" description="Helical" evidence="12">
    <location>
        <begin position="15"/>
        <end position="33"/>
    </location>
</feature>
<dbReference type="Gene3D" id="3.30.450.60">
    <property type="match status" value="1"/>
</dbReference>
<comment type="function">
    <text evidence="10">The coatomer is a cytosolic protein complex that binds to dilysine motifs and reversibly associates with Golgi non-clathrin-coated vesicles, which further mediate biosynthetic protein transport from the ER, via the Golgi up to the trans Golgi network. Coatomer complex is required for budding from Golgi membranes, and is essential for the retrograde Golgi-to-ER transport of dilysine-tagged proteins.</text>
</comment>
<accession>A0A4P9Z102</accession>
<evidence type="ECO:0000313" key="14">
    <source>
        <dbReference type="EMBL" id="RKP25391.1"/>
    </source>
</evidence>
<evidence type="ECO:0000256" key="12">
    <source>
        <dbReference type="SAM" id="Phobius"/>
    </source>
</evidence>